<proteinExistence type="predicted"/>
<gene>
    <name evidence="1" type="ORF">HLUCCA11_12435</name>
</gene>
<evidence type="ECO:0000313" key="1">
    <source>
        <dbReference type="EMBL" id="KPQ34970.1"/>
    </source>
</evidence>
<comment type="caution">
    <text evidence="1">The sequence shown here is derived from an EMBL/GenBank/DDBJ whole genome shotgun (WGS) entry which is preliminary data.</text>
</comment>
<sequence length="88" mass="10115">MNSWPVDSFCQYTFHHTSRDTNYDANHNAKYISPYRLHLRCELGCEPVAEIVLQYAQHLLLCLISLMEHTPGQRKDSSSSLISFVNTA</sequence>
<protein>
    <submittedName>
        <fullName evidence="1">Uncharacterized protein</fullName>
    </submittedName>
</protein>
<dbReference type="STRING" id="1666911.HLUCCA11_12435"/>
<accession>A0A0N8KMX7</accession>
<reference evidence="1 2" key="1">
    <citation type="submission" date="2015-09" db="EMBL/GenBank/DDBJ databases">
        <title>Identification and resolution of microdiversity through metagenomic sequencing of parallel consortia.</title>
        <authorList>
            <person name="Nelson W.C."/>
            <person name="Romine M.F."/>
            <person name="Lindemann S.R."/>
        </authorList>
    </citation>
    <scope>NUCLEOTIDE SEQUENCE [LARGE SCALE GENOMIC DNA]</scope>
    <source>
        <strain evidence="1">Ana</strain>
    </source>
</reference>
<name>A0A0N8KMX7_9CYAN</name>
<organism evidence="1 2">
    <name type="scientific">Phormidesmis priestleyi Ana</name>
    <dbReference type="NCBI Taxonomy" id="1666911"/>
    <lineage>
        <taxon>Bacteria</taxon>
        <taxon>Bacillati</taxon>
        <taxon>Cyanobacteriota</taxon>
        <taxon>Cyanophyceae</taxon>
        <taxon>Leptolyngbyales</taxon>
        <taxon>Leptolyngbyaceae</taxon>
        <taxon>Phormidesmis</taxon>
    </lineage>
</organism>
<dbReference type="AlphaFoldDB" id="A0A0N8KMX7"/>
<evidence type="ECO:0000313" key="2">
    <source>
        <dbReference type="Proteomes" id="UP000050465"/>
    </source>
</evidence>
<dbReference type="Proteomes" id="UP000050465">
    <property type="component" value="Unassembled WGS sequence"/>
</dbReference>
<dbReference type="EMBL" id="LJZR01000015">
    <property type="protein sequence ID" value="KPQ34970.1"/>
    <property type="molecule type" value="Genomic_DNA"/>
</dbReference>